<evidence type="ECO:0000256" key="1">
    <source>
        <dbReference type="SAM" id="MobiDB-lite"/>
    </source>
</evidence>
<dbReference type="Proteomes" id="UP000186817">
    <property type="component" value="Unassembled WGS sequence"/>
</dbReference>
<organism evidence="3 4">
    <name type="scientific">Symbiodinium microadriaticum</name>
    <name type="common">Dinoflagellate</name>
    <name type="synonym">Zooxanthella microadriatica</name>
    <dbReference type="NCBI Taxonomy" id="2951"/>
    <lineage>
        <taxon>Eukaryota</taxon>
        <taxon>Sar</taxon>
        <taxon>Alveolata</taxon>
        <taxon>Dinophyceae</taxon>
        <taxon>Suessiales</taxon>
        <taxon>Symbiodiniaceae</taxon>
        <taxon>Symbiodinium</taxon>
    </lineage>
</organism>
<sequence>MAGKLWEMAVLSGQWTWGEDLPRSQEWLPVSKKNSQRLMENNAFIIIRTKGKYSRFRKVVDDEASGLTLWQNSGMDKLLLRHVEDNFMWCVHADHNPEASFKERAAEADLITRQQQVILVSSVFWLSGTRDLLFSHPDIMVEMDEILDFEWCRGPQPRGDGVSLIPEMWQDIDDIGVLLELTENPASEFFIFQGRRWQLRSGDPYGLRLYSDMDNPGEDMLVRAKCRSQIVLEVRASPVPERQTVRFQATYATSSNLAAELELPVGQGEAEVMAQTWEFVHNPQPSGDGVSLIPQEWEAVENVLLPAEMVLLLAGLQTRGNILFQGDCWRLISYRQDMAVYQSFTHPFPKLVFRPRTERSVVLKAYASLTRTTVRFQLKYATTDKVALDLELPTILFKPSSHASELPGLFLTMATFGELENKIRAVQTFLENQKPDLEEKQFTAVRATQLVQVMQDIVAFTGLDAEQATNLSNLIRAGPWTVEDRAALAGTMSNMIANNPTKSILRRPNQDVTSFSTFFSQKDLDLLKDASCSLHTKADQITTRLVRIQLWLPSEQAWGEVIKTAKAAGLTFEGARGQYDFLQLLKKHLKAKSKRLPKIPLPTPFPSTVQARVLSPFLLDDRLFQEELPQAVRDEAYTEEDPPVAVEASLILRQEAVVRKSSLGLRSEETEKELQVAKKPKLNLGTGMGAGTPQEMFGQMAQHMVGHFANAMMTMFQGSGASGSGSQSSGELAGFQLLNPPKGKDQKNEGILLTGAHLQSHAAKGDSPDKMKEPDSQEPLQSDETQQQPQQSPKTQRSLLFQLPDTSGPTEKHPEKGPMDALQAASVVEKAVGSRQDGMRIQPEEEEKDEPMKKPAAAKAKTVPKVKSEPKSKAKAKAKAKTTASPKSEAKGKLITTGPNKGWRVDVRTRDGGESVGQTDTYYYSPDGARYRTRGEAKKHGWIILRLLPEEEDEAAPSRSALKRKRDTKLNLSTPYGPVWRELTGFDMAQGPPLKVTYLDPVALLWSACQQGGGFPDFLETCAARCPCSPARPWDLCLYVDEVSPGNQLKPLNERKLQVVYFSLKQLGGLALSKEDAWFVLTAVRSIDVKRLCNGMTQLMKRIFAIFLLERREQMLHGIRLPMPNSQHWMLCLLIADEAALKSVWEDKGASGTKLCFMCQNIVAHSSDLHASDATGTLVSHICHNKGQMVRHTDETVLEAAVHLAENKPRMNKGAFKLRQFALGLNYAEHGPLFSPELRPHMKPIAVSMYDWMHNFVVGGIFQVEMTELLKVLQRQGIPQSELHRFLSDCKWPSAVGDKGASAKKIFAKTLTEFKAGASDCMALYPAMRAFLQDKLPLIRDNDAKECCRCFFILSEVLDQLYKAATPDDVANLATTLEHKISSHLELFKACYGEDRVLPKHHMNMHLGDLMRRHSCLLSCFVHERRHKELKRYANNLHNMQPGSEKHVLQLELDQHLRDLKEFSDKRTGLINGKAAPELVQSAFSSFYGLPGCAGLQVSMQCYVGSGRLCKREDVVVVTEPNGDDVAQVWFHVLFNGNHYTCMSVWRALGRNRFDVSQEPVFRPTAHISRLCMFKKEGDRALVIPLSMPM</sequence>
<comment type="caution">
    <text evidence="3">The sequence shown here is derived from an EMBL/GenBank/DDBJ whole genome shotgun (WGS) entry which is preliminary data.</text>
</comment>
<feature type="compositionally biased region" description="Low complexity" evidence="1">
    <location>
        <begin position="854"/>
        <end position="865"/>
    </location>
</feature>
<dbReference type="SUPFAM" id="SSF54171">
    <property type="entry name" value="DNA-binding domain"/>
    <property type="match status" value="1"/>
</dbReference>
<feature type="compositionally biased region" description="Low complexity" evidence="1">
    <location>
        <begin position="782"/>
        <end position="796"/>
    </location>
</feature>
<evidence type="ECO:0000313" key="4">
    <source>
        <dbReference type="Proteomes" id="UP000186817"/>
    </source>
</evidence>
<dbReference type="InterPro" id="IPR016177">
    <property type="entry name" value="DNA-bd_dom_sf"/>
</dbReference>
<feature type="region of interest" description="Disordered" evidence="1">
    <location>
        <begin position="833"/>
        <end position="912"/>
    </location>
</feature>
<feature type="compositionally biased region" description="Basic and acidic residues" evidence="1">
    <location>
        <begin position="763"/>
        <end position="775"/>
    </location>
</feature>
<dbReference type="OrthoDB" id="444956at2759"/>
<proteinExistence type="predicted"/>
<evidence type="ECO:0000259" key="2">
    <source>
        <dbReference type="Pfam" id="PF01429"/>
    </source>
</evidence>
<gene>
    <name evidence="3" type="ORF">AK812_SmicGene32930</name>
</gene>
<feature type="compositionally biased region" description="Basic and acidic residues" evidence="1">
    <location>
        <begin position="903"/>
        <end position="912"/>
    </location>
</feature>
<keyword evidence="4" id="KW-1185">Reference proteome</keyword>
<reference evidence="3 4" key="1">
    <citation type="submission" date="2016-02" db="EMBL/GenBank/DDBJ databases">
        <title>Genome analysis of coral dinoflagellate symbionts highlights evolutionary adaptations to a symbiotic lifestyle.</title>
        <authorList>
            <person name="Aranda M."/>
            <person name="Li Y."/>
            <person name="Liew Y.J."/>
            <person name="Baumgarten S."/>
            <person name="Simakov O."/>
            <person name="Wilson M."/>
            <person name="Piel J."/>
            <person name="Ashoor H."/>
            <person name="Bougouffa S."/>
            <person name="Bajic V.B."/>
            <person name="Ryu T."/>
            <person name="Ravasi T."/>
            <person name="Bayer T."/>
            <person name="Micklem G."/>
            <person name="Kim H."/>
            <person name="Bhak J."/>
            <person name="Lajeunesse T.C."/>
            <person name="Voolstra C.R."/>
        </authorList>
    </citation>
    <scope>NUCLEOTIDE SEQUENCE [LARGE SCALE GENOMIC DNA]</scope>
    <source>
        <strain evidence="3 4">CCMP2467</strain>
    </source>
</reference>
<dbReference type="InterPro" id="IPR001739">
    <property type="entry name" value="Methyl_CpG_DNA-bd"/>
</dbReference>
<evidence type="ECO:0000313" key="3">
    <source>
        <dbReference type="EMBL" id="OLP86033.1"/>
    </source>
</evidence>
<protein>
    <recommendedName>
        <fullName evidence="2">MBD domain-containing protein</fullName>
    </recommendedName>
</protein>
<dbReference type="Gene3D" id="3.30.890.10">
    <property type="entry name" value="Methyl-cpg-binding Protein 2, Chain A"/>
    <property type="match status" value="1"/>
</dbReference>
<feature type="region of interest" description="Disordered" evidence="1">
    <location>
        <begin position="719"/>
        <end position="796"/>
    </location>
</feature>
<dbReference type="GO" id="GO:0003677">
    <property type="term" value="F:DNA binding"/>
    <property type="evidence" value="ECO:0007669"/>
    <property type="project" value="InterPro"/>
</dbReference>
<dbReference type="EMBL" id="LSRX01000940">
    <property type="protein sequence ID" value="OLP86033.1"/>
    <property type="molecule type" value="Genomic_DNA"/>
</dbReference>
<accession>A0A1Q9CSY8</accession>
<name>A0A1Q9CSY8_SYMMI</name>
<dbReference type="Pfam" id="PF01429">
    <property type="entry name" value="MBD"/>
    <property type="match status" value="1"/>
</dbReference>
<feature type="domain" description="MBD" evidence="2">
    <location>
        <begin position="901"/>
        <end position="937"/>
    </location>
</feature>